<proteinExistence type="predicted"/>
<sequence>MFSRFLQPSANGSPSHQREASGLSHAAPVSQFGQPTLQYSSTPSLTSTANLSGPNNTGNSANRGMAETGMPKDDTVVCHTSRYGLIEPEVETCQPPLSPFARLDAGTATAAATAAAMAAALFPRGTLPILIPLNTGLAWPTSDGPMTPSMATTTTTGDQTFVPALVTISRQSDGPVAQAGMETRNDLIPSFSATSEISGFPQPFFTLH</sequence>
<accession>A0A448WWD6</accession>
<evidence type="ECO:0000313" key="2">
    <source>
        <dbReference type="EMBL" id="VEL21845.1"/>
    </source>
</evidence>
<organism evidence="2 3">
    <name type="scientific">Protopolystoma xenopodis</name>
    <dbReference type="NCBI Taxonomy" id="117903"/>
    <lineage>
        <taxon>Eukaryota</taxon>
        <taxon>Metazoa</taxon>
        <taxon>Spiralia</taxon>
        <taxon>Lophotrochozoa</taxon>
        <taxon>Platyhelminthes</taxon>
        <taxon>Monogenea</taxon>
        <taxon>Polyopisthocotylea</taxon>
        <taxon>Polystomatidea</taxon>
        <taxon>Polystomatidae</taxon>
        <taxon>Protopolystoma</taxon>
    </lineage>
</organism>
<gene>
    <name evidence="2" type="ORF">PXEA_LOCUS15285</name>
</gene>
<name>A0A448WWD6_9PLAT</name>
<evidence type="ECO:0000313" key="3">
    <source>
        <dbReference type="Proteomes" id="UP000784294"/>
    </source>
</evidence>
<reference evidence="2" key="1">
    <citation type="submission" date="2018-11" db="EMBL/GenBank/DDBJ databases">
        <authorList>
            <consortium name="Pathogen Informatics"/>
        </authorList>
    </citation>
    <scope>NUCLEOTIDE SEQUENCE</scope>
</reference>
<feature type="compositionally biased region" description="Polar residues" evidence="1">
    <location>
        <begin position="1"/>
        <end position="15"/>
    </location>
</feature>
<feature type="compositionally biased region" description="Polar residues" evidence="1">
    <location>
        <begin position="31"/>
        <end position="62"/>
    </location>
</feature>
<evidence type="ECO:0000256" key="1">
    <source>
        <dbReference type="SAM" id="MobiDB-lite"/>
    </source>
</evidence>
<protein>
    <submittedName>
        <fullName evidence="2">Uncharacterized protein</fullName>
    </submittedName>
</protein>
<comment type="caution">
    <text evidence="2">The sequence shown here is derived from an EMBL/GenBank/DDBJ whole genome shotgun (WGS) entry which is preliminary data.</text>
</comment>
<feature type="non-terminal residue" evidence="2">
    <location>
        <position position="208"/>
    </location>
</feature>
<dbReference type="AlphaFoldDB" id="A0A448WWD6"/>
<keyword evidence="3" id="KW-1185">Reference proteome</keyword>
<feature type="region of interest" description="Disordered" evidence="1">
    <location>
        <begin position="1"/>
        <end position="73"/>
    </location>
</feature>
<dbReference type="Proteomes" id="UP000784294">
    <property type="component" value="Unassembled WGS sequence"/>
</dbReference>
<dbReference type="EMBL" id="CAAALY010053410">
    <property type="protein sequence ID" value="VEL21845.1"/>
    <property type="molecule type" value="Genomic_DNA"/>
</dbReference>